<dbReference type="Proteomes" id="UP001519273">
    <property type="component" value="Unassembled WGS sequence"/>
</dbReference>
<evidence type="ECO:0000313" key="2">
    <source>
        <dbReference type="EMBL" id="MBP1937122.1"/>
    </source>
</evidence>
<reference evidence="2 3" key="1">
    <citation type="submission" date="2021-03" db="EMBL/GenBank/DDBJ databases">
        <title>Genomic Encyclopedia of Type Strains, Phase IV (KMG-IV): sequencing the most valuable type-strain genomes for metagenomic binning, comparative biology and taxonomic classification.</title>
        <authorList>
            <person name="Goeker M."/>
        </authorList>
    </citation>
    <scope>NUCLEOTIDE SEQUENCE [LARGE SCALE GENOMIC DNA]</scope>
    <source>
        <strain evidence="2 3">DSM 23491</strain>
    </source>
</reference>
<dbReference type="InterPro" id="IPR034660">
    <property type="entry name" value="DinB/YfiT-like"/>
</dbReference>
<keyword evidence="3" id="KW-1185">Reference proteome</keyword>
<dbReference type="InterPro" id="IPR024775">
    <property type="entry name" value="DinB-like"/>
</dbReference>
<comment type="caution">
    <text evidence="2">The sequence shown here is derived from an EMBL/GenBank/DDBJ whole genome shotgun (WGS) entry which is preliminary data.</text>
</comment>
<protein>
    <recommendedName>
        <fullName evidence="1">DinB-like domain-containing protein</fullName>
    </recommendedName>
</protein>
<organism evidence="2 3">
    <name type="scientific">Paenibacillus sediminis</name>
    <dbReference type="NCBI Taxonomy" id="664909"/>
    <lineage>
        <taxon>Bacteria</taxon>
        <taxon>Bacillati</taxon>
        <taxon>Bacillota</taxon>
        <taxon>Bacilli</taxon>
        <taxon>Bacillales</taxon>
        <taxon>Paenibacillaceae</taxon>
        <taxon>Paenibacillus</taxon>
    </lineage>
</organism>
<dbReference type="Pfam" id="PF12867">
    <property type="entry name" value="DinB_2"/>
    <property type="match status" value="1"/>
</dbReference>
<name>A0ABS4H429_9BACL</name>
<gene>
    <name evidence="2" type="ORF">J2Z20_002015</name>
</gene>
<proteinExistence type="predicted"/>
<dbReference type="SUPFAM" id="SSF109854">
    <property type="entry name" value="DinB/YfiT-like putative metalloenzymes"/>
    <property type="match status" value="1"/>
</dbReference>
<evidence type="ECO:0000259" key="1">
    <source>
        <dbReference type="Pfam" id="PF12867"/>
    </source>
</evidence>
<dbReference type="Gene3D" id="1.20.120.450">
    <property type="entry name" value="dinb family like domain"/>
    <property type="match status" value="1"/>
</dbReference>
<evidence type="ECO:0000313" key="3">
    <source>
        <dbReference type="Proteomes" id="UP001519273"/>
    </source>
</evidence>
<feature type="domain" description="DinB-like" evidence="1">
    <location>
        <begin position="13"/>
        <end position="73"/>
    </location>
</feature>
<sequence length="82" mass="9419">MEDRWAELPDSKLPVEVSLKLLEALHTRWVSLLRSLSEADLSKTFFHPQSGEVSVGLNIGIYAWHCRHHIAHITSLCNRQGW</sequence>
<accession>A0ABS4H429</accession>
<dbReference type="EMBL" id="JAGGKP010000004">
    <property type="protein sequence ID" value="MBP1937122.1"/>
    <property type="molecule type" value="Genomic_DNA"/>
</dbReference>